<evidence type="ECO:0000313" key="2">
    <source>
        <dbReference type="EMBL" id="MDG5974585.1"/>
    </source>
</evidence>
<dbReference type="Pfam" id="PF08770">
    <property type="entry name" value="SoxZ"/>
    <property type="match status" value="1"/>
</dbReference>
<dbReference type="Gene3D" id="2.60.40.10">
    <property type="entry name" value="Immunoglobulins"/>
    <property type="match status" value="1"/>
</dbReference>
<dbReference type="InterPro" id="IPR030995">
    <property type="entry name" value="SoxZ"/>
</dbReference>
<organism evidence="2 3">
    <name type="scientific">Hydrogenophaga taeniospiralis CCUG 15921</name>
    <dbReference type="NCBI Taxonomy" id="1281780"/>
    <lineage>
        <taxon>Bacteria</taxon>
        <taxon>Pseudomonadati</taxon>
        <taxon>Pseudomonadota</taxon>
        <taxon>Betaproteobacteria</taxon>
        <taxon>Burkholderiales</taxon>
        <taxon>Comamonadaceae</taxon>
        <taxon>Hydrogenophaga</taxon>
    </lineage>
</organism>
<proteinExistence type="predicted"/>
<evidence type="ECO:0000313" key="3">
    <source>
        <dbReference type="Proteomes" id="UP001152876"/>
    </source>
</evidence>
<dbReference type="AlphaFoldDB" id="A0A9X4S7V0"/>
<dbReference type="NCBIfam" id="TIGR04490">
    <property type="entry name" value="SoxZ_true"/>
    <property type="match status" value="1"/>
</dbReference>
<reference evidence="2" key="1">
    <citation type="submission" date="2013-01" db="EMBL/GenBank/DDBJ databases">
        <title>Genome draft of Hydrogenophaga taeniospiralis 2K1.</title>
        <authorList>
            <person name="Gomila M."/>
            <person name="Lalucat J."/>
        </authorList>
    </citation>
    <scope>NUCLEOTIDE SEQUENCE</scope>
    <source>
        <strain evidence="2">CCUG 15921</strain>
    </source>
</reference>
<dbReference type="InterPro" id="IPR013783">
    <property type="entry name" value="Ig-like_fold"/>
</dbReference>
<dbReference type="InterPro" id="IPR014880">
    <property type="entry name" value="SoxZ_dom"/>
</dbReference>
<feature type="domain" description="Sulphur oxidation protein SoxZ" evidence="1">
    <location>
        <begin position="7"/>
        <end position="100"/>
    </location>
</feature>
<dbReference type="Proteomes" id="UP001152876">
    <property type="component" value="Unassembled WGS sequence"/>
</dbReference>
<dbReference type="EMBL" id="AOGK01000003">
    <property type="protein sequence ID" value="MDG5974585.1"/>
    <property type="molecule type" value="Genomic_DNA"/>
</dbReference>
<protein>
    <submittedName>
        <fullName evidence="2">Sulfur oxidation protein SoxZ</fullName>
    </submittedName>
</protein>
<dbReference type="RefSeq" id="WP_068173466.1">
    <property type="nucleotide sequence ID" value="NZ_AOGK01000003.1"/>
</dbReference>
<evidence type="ECO:0000259" key="1">
    <source>
        <dbReference type="Pfam" id="PF08770"/>
    </source>
</evidence>
<name>A0A9X4S7V0_9BURK</name>
<dbReference type="InterPro" id="IPR014756">
    <property type="entry name" value="Ig_E-set"/>
</dbReference>
<comment type="caution">
    <text evidence="2">The sequence shown here is derived from an EMBL/GenBank/DDBJ whole genome shotgun (WGS) entry which is preliminary data.</text>
</comment>
<gene>
    <name evidence="2" type="ORF">H010_04932</name>
</gene>
<dbReference type="OrthoDB" id="9795530at2"/>
<accession>A0A9X4S7V0</accession>
<dbReference type="SUPFAM" id="SSF81296">
    <property type="entry name" value="E set domains"/>
    <property type="match status" value="1"/>
</dbReference>
<keyword evidence="3" id="KW-1185">Reference proteome</keyword>
<sequence>MADPMRIRAALAGEVTTVRVLMSHPMEPGTRKDAAGALIPAHFIRDVEATSNGKTVLKAMFSGSVSQNPFLSFKFKGGAKGDKIVVKWTDSKGESRTDEAAIA</sequence>